<evidence type="ECO:0000313" key="4">
    <source>
        <dbReference type="Proteomes" id="UP000501338"/>
    </source>
</evidence>
<keyword evidence="2" id="KW-0812">Transmembrane</keyword>
<dbReference type="RefSeq" id="WP_156733205.1">
    <property type="nucleotide sequence ID" value="NZ_CP045008.1"/>
</dbReference>
<accession>A0ABX6JRP2</accession>
<keyword evidence="4" id="KW-1185">Reference proteome</keyword>
<feature type="transmembrane region" description="Helical" evidence="2">
    <location>
        <begin position="410"/>
        <end position="432"/>
    </location>
</feature>
<keyword evidence="2" id="KW-0472">Membrane</keyword>
<keyword evidence="2" id="KW-1133">Transmembrane helix</keyword>
<feature type="transmembrane region" description="Helical" evidence="2">
    <location>
        <begin position="330"/>
        <end position="352"/>
    </location>
</feature>
<feature type="compositionally biased region" description="Basic and acidic residues" evidence="1">
    <location>
        <begin position="555"/>
        <end position="573"/>
    </location>
</feature>
<reference evidence="3 4" key="1">
    <citation type="submission" date="2020-01" db="EMBL/GenBank/DDBJ databases">
        <title>The genomic epidemiology of tigecycline resistance gene tet(X) variants in a swine farm in China.</title>
        <authorList>
            <person name="Peng K."/>
            <person name="Li R."/>
        </authorList>
    </citation>
    <scope>NUCLEOTIDE SEQUENCE [LARGE SCALE GENOMIC DNA]</scope>
    <source>
        <strain evidence="3 4">ZF1</strain>
    </source>
</reference>
<feature type="transmembrane region" description="Helical" evidence="2">
    <location>
        <begin position="304"/>
        <end position="324"/>
    </location>
</feature>
<feature type="region of interest" description="Disordered" evidence="1">
    <location>
        <begin position="553"/>
        <end position="579"/>
    </location>
</feature>
<proteinExistence type="predicted"/>
<evidence type="ECO:0000256" key="1">
    <source>
        <dbReference type="SAM" id="MobiDB-lite"/>
    </source>
</evidence>
<protein>
    <recommendedName>
        <fullName evidence="5">Lytic transglycosylase domain-containing protein</fullName>
    </recommendedName>
</protein>
<evidence type="ECO:0008006" key="5">
    <source>
        <dbReference type="Google" id="ProtNLM"/>
    </source>
</evidence>
<dbReference type="EMBL" id="CP047340">
    <property type="protein sequence ID" value="QIF90366.1"/>
    <property type="molecule type" value="Genomic_DNA"/>
</dbReference>
<dbReference type="Proteomes" id="UP000501338">
    <property type="component" value="Chromosome"/>
</dbReference>
<name>A0ABX6JRP2_9GAMM</name>
<gene>
    <name evidence="3" type="ORF">GTH23_10085</name>
</gene>
<evidence type="ECO:0000313" key="3">
    <source>
        <dbReference type="EMBL" id="QIF90366.1"/>
    </source>
</evidence>
<evidence type="ECO:0000256" key="2">
    <source>
        <dbReference type="SAM" id="Phobius"/>
    </source>
</evidence>
<organism evidence="3 4">
    <name type="scientific">Proteus terrae subsp. cibarius</name>
    <dbReference type="NCBI Taxonomy" id="626774"/>
    <lineage>
        <taxon>Bacteria</taxon>
        <taxon>Pseudomonadati</taxon>
        <taxon>Pseudomonadota</taxon>
        <taxon>Gammaproteobacteria</taxon>
        <taxon>Enterobacterales</taxon>
        <taxon>Morganellaceae</taxon>
        <taxon>Proteus</taxon>
    </lineage>
</organism>
<feature type="transmembrane region" description="Helical" evidence="2">
    <location>
        <begin position="438"/>
        <end position="459"/>
    </location>
</feature>
<sequence>MATVVESLIVSLKLDNTEFGRAVKQAIEDNEQLSDAVNGVGDASKDAGININIYTQQTKKSNDETDKAKKKNKDLEKTINGVVKALSGLFTTIFVSTGLQKLIDETSKTNDQLYFLSKNLGMNATDIKRWQNMAEMTGGSADGMAASLSGLSQSLWNLVTTGDASILPWFNALNVDVVNSGGQIRDLNDILLDVSDSLSKMSRPQAYNIAKNMGFDDGTINLLLEGRQAMQQMLETQKHIVISSEEELKLSRQLNQQNALVSKQWEGLKTLIANYLMPYFLRFSEKVSGWLDYLNKNREVAKDLFKGMAVVIGVLLIPVLWRAATAMLALFAPIFTGTGLVLALVAALALLYNDYKAWKRGDKSLFDWGKLDEGITYILKKLEEFETWFKSTAVGKWFTDQDGNIETWKLALVGLLAYFVGPFAISMIGTIASIGGAFAGLMGWPMLIMGAIAGSLLWFKNYVDNLDLGSLAPEMANVTMTGVKTADALSHVSKDKSNAENANIILSSLDWIMPGGKAIGHAIEEIDKKGLDNATKSMLGGVGSFFNRAIHSKRTPKEEKEETPVLGNKRGERNNNPLNMNFAKQRGATLEDGPDARFAKFNTPYDGLERTAWQLRRYFDGKTTGVKLQTVQDIIGTWAPKNGKDKNDTDGYIKRVSERLSVSPTEVINIYDPEMMYALMNAMSKEEIGKQLPYNKSLVMSAINGTGDPSVNLANNINSLNKAISKPLVSNTGFEAHNFLSQTQKLNSQPSTVNNKTDVTIGDINITSTSSTIKGTINDGKQAARESLSQLMPTMS</sequence>